<keyword evidence="5 10" id="KW-0552">Olfaction</keyword>
<evidence type="ECO:0000313" key="11">
    <source>
        <dbReference type="EMBL" id="WWA59826.1"/>
    </source>
</evidence>
<dbReference type="Pfam" id="PF02949">
    <property type="entry name" value="7tm_6"/>
    <property type="match status" value="1"/>
</dbReference>
<comment type="caution">
    <text evidence="10">Lacks conserved residue(s) required for the propagation of feature annotation.</text>
</comment>
<dbReference type="GO" id="GO:0005886">
    <property type="term" value="C:plasma membrane"/>
    <property type="evidence" value="ECO:0007669"/>
    <property type="project" value="UniProtKB-SubCell"/>
</dbReference>
<evidence type="ECO:0000256" key="1">
    <source>
        <dbReference type="ARBA" id="ARBA00004651"/>
    </source>
</evidence>
<sequence>MTLKTFLFKNEAVHGIKTPSDYLYIKILRFMLLVIGSWPRKEIGEPEPYYQEVFFKLFYLAVTTGCFAGAVTYIIIHNSELTFLETGHMYIIILMSIVDLSRVVTLTCSSKYRAVGKEFLTKIHLFFFKDRSKYAMKTHKMVHLLSHLFTLCLLTQMLFGLSLFNLIPMYNNYAAGRYKSVRLDNSTFEHSLYYYYPFNTSTEMRGYVIACIFHWIISYLCSTWFCMFDLFLSIMVFHLWGHFKILINLLNDFPKPSTSSSFTTDNGYFIRVEKYSQEELRQVSERLAECIIYHRQIVKFTNTMSDVFGPMLFIYYLFHQTSGCLLLLECSQMTTPALMRYLPLTIILTQQLIQLSVIFELVGSESDKLKHAVYGVPWEAMDSKNRKVVAFFLMNVQEPVHVKALGVADVGVTSMAMILKTSVSYFTFLRSV</sequence>
<keyword evidence="2" id="KW-1003">Cell membrane</keyword>
<evidence type="ECO:0000256" key="7">
    <source>
        <dbReference type="ARBA" id="ARBA00023136"/>
    </source>
</evidence>
<evidence type="ECO:0000256" key="2">
    <source>
        <dbReference type="ARBA" id="ARBA00022475"/>
    </source>
</evidence>
<dbReference type="PANTHER" id="PTHR21137:SF35">
    <property type="entry name" value="ODORANT RECEPTOR 19A-RELATED"/>
    <property type="match status" value="1"/>
</dbReference>
<keyword evidence="9 10" id="KW-0807">Transducer</keyword>
<comment type="subcellular location">
    <subcellularLocation>
        <location evidence="1 10">Cell membrane</location>
        <topology evidence="1 10">Multi-pass membrane protein</topology>
    </subcellularLocation>
</comment>
<evidence type="ECO:0000256" key="3">
    <source>
        <dbReference type="ARBA" id="ARBA00022606"/>
    </source>
</evidence>
<evidence type="ECO:0000256" key="5">
    <source>
        <dbReference type="ARBA" id="ARBA00022725"/>
    </source>
</evidence>
<dbReference type="AlphaFoldDB" id="A0AAU6NDM3"/>
<feature type="transmembrane region" description="Helical" evidence="10">
    <location>
        <begin position="58"/>
        <end position="76"/>
    </location>
</feature>
<evidence type="ECO:0000256" key="4">
    <source>
        <dbReference type="ARBA" id="ARBA00022692"/>
    </source>
</evidence>
<accession>A0AAU6NDM3</accession>
<keyword evidence="7 10" id="KW-0472">Membrane</keyword>
<comment type="similarity">
    <text evidence="10">Belongs to the insect chemoreceptor superfamily. Heteromeric odorant receptor channel (TC 1.A.69) family.</text>
</comment>
<feature type="transmembrane region" description="Helical" evidence="10">
    <location>
        <begin position="141"/>
        <end position="164"/>
    </location>
</feature>
<dbReference type="GO" id="GO:0007165">
    <property type="term" value="P:signal transduction"/>
    <property type="evidence" value="ECO:0007669"/>
    <property type="project" value="UniProtKB-KW"/>
</dbReference>
<keyword evidence="3 10" id="KW-0716">Sensory transduction</keyword>
<name>A0AAU6NDM3_9NEOP</name>
<evidence type="ECO:0000256" key="8">
    <source>
        <dbReference type="ARBA" id="ARBA00023170"/>
    </source>
</evidence>
<reference evidence="11" key="1">
    <citation type="submission" date="2022-05" db="EMBL/GenBank/DDBJ databases">
        <title>Identification and sex expression profiles of olfactory-related genes in Mythimna loreyi based on antennal transcriptome analysis.</title>
        <authorList>
            <person name="Zhang Y.-y."/>
            <person name="Guo J.-M."/>
        </authorList>
    </citation>
    <scope>NUCLEOTIDE SEQUENCE</scope>
</reference>
<dbReference type="InterPro" id="IPR004117">
    <property type="entry name" value="7tm6_olfct_rcpt"/>
</dbReference>
<evidence type="ECO:0000256" key="9">
    <source>
        <dbReference type="ARBA" id="ARBA00023224"/>
    </source>
</evidence>
<dbReference type="PANTHER" id="PTHR21137">
    <property type="entry name" value="ODORANT RECEPTOR"/>
    <property type="match status" value="1"/>
</dbReference>
<keyword evidence="6 10" id="KW-1133">Transmembrane helix</keyword>
<proteinExistence type="evidence at transcript level"/>
<organism evidence="11">
    <name type="scientific">Mythimna loreyi</name>
    <dbReference type="NCBI Taxonomy" id="667449"/>
    <lineage>
        <taxon>Eukaryota</taxon>
        <taxon>Metazoa</taxon>
        <taxon>Ecdysozoa</taxon>
        <taxon>Arthropoda</taxon>
        <taxon>Hexapoda</taxon>
        <taxon>Insecta</taxon>
        <taxon>Pterygota</taxon>
        <taxon>Neoptera</taxon>
        <taxon>Endopterygota</taxon>
        <taxon>Lepidoptera</taxon>
        <taxon>Glossata</taxon>
        <taxon>Ditrysia</taxon>
        <taxon>Noctuoidea</taxon>
        <taxon>Noctuidae</taxon>
        <taxon>Noctuinae</taxon>
        <taxon>Hadenini</taxon>
        <taxon>Mythimna</taxon>
    </lineage>
</organism>
<dbReference type="GO" id="GO:0004984">
    <property type="term" value="F:olfactory receptor activity"/>
    <property type="evidence" value="ECO:0007669"/>
    <property type="project" value="InterPro"/>
</dbReference>
<feature type="transmembrane region" description="Helical" evidence="10">
    <location>
        <begin position="207"/>
        <end position="240"/>
    </location>
</feature>
<evidence type="ECO:0000256" key="10">
    <source>
        <dbReference type="RuleBase" id="RU351113"/>
    </source>
</evidence>
<keyword evidence="4 10" id="KW-0812">Transmembrane</keyword>
<dbReference type="EMBL" id="ON420186">
    <property type="protein sequence ID" value="WWA59826.1"/>
    <property type="molecule type" value="mRNA"/>
</dbReference>
<keyword evidence="8 10" id="KW-0675">Receptor</keyword>
<evidence type="ECO:0000256" key="6">
    <source>
        <dbReference type="ARBA" id="ARBA00022989"/>
    </source>
</evidence>
<protein>
    <recommendedName>
        <fullName evidence="10">Odorant receptor</fullName>
    </recommendedName>
</protein>
<dbReference type="GO" id="GO:0005549">
    <property type="term" value="F:odorant binding"/>
    <property type="evidence" value="ECO:0007669"/>
    <property type="project" value="InterPro"/>
</dbReference>